<dbReference type="Pfam" id="PF24877">
    <property type="entry name" value="ILV_EDD_C"/>
    <property type="match status" value="1"/>
</dbReference>
<evidence type="ECO:0000256" key="15">
    <source>
        <dbReference type="HAMAP-Rule" id="MF_00012"/>
    </source>
</evidence>
<dbReference type="PANTHER" id="PTHR43661:SF3">
    <property type="entry name" value="D-XYLONATE DEHYDRATASE YAGF-RELATED"/>
    <property type="match status" value="1"/>
</dbReference>
<comment type="pathway">
    <text evidence="13 15">Amino-acid biosynthesis; L-isoleucine biosynthesis; L-isoleucine from 2-oxobutanoate: step 3/4.</text>
</comment>
<feature type="binding site" description="via carbamate group" evidence="15">
    <location>
        <position position="124"/>
    </location>
    <ligand>
        <name>Mg(2+)</name>
        <dbReference type="ChEBI" id="CHEBI:18420"/>
    </ligand>
</feature>
<keyword evidence="9 15" id="KW-0456">Lyase</keyword>
<evidence type="ECO:0000256" key="8">
    <source>
        <dbReference type="ARBA" id="ARBA00023014"/>
    </source>
</evidence>
<feature type="binding site" evidence="15">
    <location>
        <position position="81"/>
    </location>
    <ligand>
        <name>Mg(2+)</name>
        <dbReference type="ChEBI" id="CHEBI:18420"/>
    </ligand>
</feature>
<dbReference type="OrthoDB" id="9807077at2"/>
<evidence type="ECO:0000256" key="13">
    <source>
        <dbReference type="ARBA" id="ARBA00029437"/>
    </source>
</evidence>
<evidence type="ECO:0000256" key="6">
    <source>
        <dbReference type="ARBA" id="ARBA00022842"/>
    </source>
</evidence>
<proteinExistence type="inferred from homology"/>
<comment type="pathway">
    <text evidence="12 15">Amino-acid biosynthesis; L-valine biosynthesis; L-valine from pyruvate: step 3/4.</text>
</comment>
<organism evidence="18 19">
    <name type="scientific">Candidatus Ishikawaella capsulata Mpkobe</name>
    <dbReference type="NCBI Taxonomy" id="476281"/>
    <lineage>
        <taxon>Bacteria</taxon>
        <taxon>Pseudomonadati</taxon>
        <taxon>Pseudomonadota</taxon>
        <taxon>Gammaproteobacteria</taxon>
        <taxon>Enterobacterales</taxon>
        <taxon>Enterobacteriaceae</taxon>
        <taxon>Candidatus Ishikawella</taxon>
    </lineage>
</organism>
<name>C5WC46_9ENTR</name>
<feature type="domain" description="Dihydroxy-acid/6-phosphogluconate dehydratase N-terminal" evidence="16">
    <location>
        <begin position="34"/>
        <end position="359"/>
    </location>
</feature>
<evidence type="ECO:0000256" key="5">
    <source>
        <dbReference type="ARBA" id="ARBA00022723"/>
    </source>
</evidence>
<dbReference type="Proteomes" id="UP000061704">
    <property type="component" value="Chromosome"/>
</dbReference>
<evidence type="ECO:0000256" key="3">
    <source>
        <dbReference type="ARBA" id="ARBA00022605"/>
    </source>
</evidence>
<dbReference type="UniPathway" id="UPA00049">
    <property type="reaction ID" value="UER00061"/>
</dbReference>
<evidence type="ECO:0000259" key="17">
    <source>
        <dbReference type="Pfam" id="PF24877"/>
    </source>
</evidence>
<keyword evidence="3 15" id="KW-0028">Amino-acid biosynthesis</keyword>
<dbReference type="FunFam" id="3.50.30.80:FF:000001">
    <property type="entry name" value="Dihydroxy-acid dehydratase"/>
    <property type="match status" value="1"/>
</dbReference>
<accession>C5WC46</accession>
<evidence type="ECO:0000256" key="2">
    <source>
        <dbReference type="ARBA" id="ARBA00006486"/>
    </source>
</evidence>
<dbReference type="NCBIfam" id="TIGR00110">
    <property type="entry name" value="ilvD"/>
    <property type="match status" value="1"/>
</dbReference>
<dbReference type="InterPro" id="IPR042096">
    <property type="entry name" value="Dihydro-acid_dehy_C"/>
</dbReference>
<dbReference type="RefSeq" id="WP_041068597.1">
    <property type="nucleotide sequence ID" value="NZ_AP010872.1"/>
</dbReference>
<evidence type="ECO:0000256" key="9">
    <source>
        <dbReference type="ARBA" id="ARBA00023239"/>
    </source>
</evidence>
<reference evidence="18 19" key="1">
    <citation type="journal article" date="2011" name="Genome Biol. Evol.">
        <title>Reductive evolution of bacterial genome in insect gut environment.</title>
        <authorList>
            <person name="Nikoh N."/>
            <person name="Hosokawa T."/>
            <person name="Ohshima K."/>
            <person name="Hattori M."/>
            <person name="Fukatsu T."/>
        </authorList>
    </citation>
    <scope>NUCLEOTIDE SEQUENCE [LARGE SCALE GENOMIC DNA]</scope>
    <source>
        <strain evidence="18 19">Mpkobe</strain>
    </source>
</reference>
<dbReference type="Gene3D" id="3.50.30.80">
    <property type="entry name" value="IlvD/EDD C-terminal domain-like"/>
    <property type="match status" value="1"/>
</dbReference>
<dbReference type="GO" id="GO:0000287">
    <property type="term" value="F:magnesium ion binding"/>
    <property type="evidence" value="ECO:0007669"/>
    <property type="project" value="UniProtKB-UniRule"/>
</dbReference>
<dbReference type="InterPro" id="IPR037237">
    <property type="entry name" value="IlvD/EDD_N"/>
</dbReference>
<feature type="binding site" evidence="15">
    <location>
        <position position="123"/>
    </location>
    <ligand>
        <name>Mg(2+)</name>
        <dbReference type="ChEBI" id="CHEBI:18420"/>
    </ligand>
</feature>
<dbReference type="InterPro" id="IPR004404">
    <property type="entry name" value="DihydroxyA_deHydtase"/>
</dbReference>
<comment type="subunit">
    <text evidence="15">Homodimer.</text>
</comment>
<comment type="caution">
    <text evidence="15">Lacks conserved residue(s) required for the propagation of feature annotation.</text>
</comment>
<dbReference type="GO" id="GO:0004160">
    <property type="term" value="F:dihydroxy-acid dehydratase activity"/>
    <property type="evidence" value="ECO:0007669"/>
    <property type="project" value="UniProtKB-UniRule"/>
</dbReference>
<keyword evidence="10 15" id="KW-0100">Branched-chain amino acid biosynthesis</keyword>
<dbReference type="EC" id="4.2.1.9" evidence="14 15"/>
<comment type="function">
    <text evidence="15">Functions in the biosynthesis of branched-chain amino acids. Catalyzes the dehydration of (2R,3R)-2,3-dihydroxy-3-methylpentanoate (2,3-dihydroxy-3-methylvalerate) into 2-oxo-3-methylpentanoate (2-oxo-3-methylvalerate) and of (2R)-2,3-dihydroxy-3-methylbutanoate (2,3-dihydroxyisovalerate) into 2-oxo-3-methylbutanoate (2-oxoisovalerate), the penultimate precursor to L-isoleucine and L-valine, respectively.</text>
</comment>
<dbReference type="InterPro" id="IPR020558">
    <property type="entry name" value="DiOHA_6PGluconate_deHydtase_CS"/>
</dbReference>
<evidence type="ECO:0000259" key="16">
    <source>
        <dbReference type="Pfam" id="PF00920"/>
    </source>
</evidence>
<feature type="domain" description="Dihydroxy-acid/6-phosphogluconate dehydratase C-terminal" evidence="17">
    <location>
        <begin position="408"/>
        <end position="607"/>
    </location>
</feature>
<dbReference type="KEGG" id="icp:ICMP_036"/>
<dbReference type="HOGENOM" id="CLU_014271_4_3_6"/>
<dbReference type="PANTHER" id="PTHR43661">
    <property type="entry name" value="D-XYLONATE DEHYDRATASE"/>
    <property type="match status" value="1"/>
</dbReference>
<dbReference type="PROSITE" id="PS00887">
    <property type="entry name" value="ILVD_EDD_2"/>
    <property type="match status" value="1"/>
</dbReference>
<dbReference type="SUPFAM" id="SSF143975">
    <property type="entry name" value="IlvD/EDD N-terminal domain-like"/>
    <property type="match status" value="1"/>
</dbReference>
<keyword evidence="5 15" id="KW-0479">Metal-binding</keyword>
<dbReference type="UniPathway" id="UPA00047">
    <property type="reaction ID" value="UER00057"/>
</dbReference>
<keyword evidence="6 15" id="KW-0460">Magnesium</keyword>
<dbReference type="STRING" id="476281.ICMP_036"/>
<comment type="similarity">
    <text evidence="2 15">Belongs to the IlvD/Edd family.</text>
</comment>
<evidence type="ECO:0000256" key="1">
    <source>
        <dbReference type="ARBA" id="ARBA00001946"/>
    </source>
</evidence>
<dbReference type="GO" id="GO:0051537">
    <property type="term" value="F:2 iron, 2 sulfur cluster binding"/>
    <property type="evidence" value="ECO:0007669"/>
    <property type="project" value="UniProtKB-UniRule"/>
</dbReference>
<dbReference type="EMBL" id="AP010872">
    <property type="protein sequence ID" value="BAH82902.1"/>
    <property type="molecule type" value="Genomic_DNA"/>
</dbReference>
<dbReference type="AlphaFoldDB" id="C5WC46"/>
<dbReference type="Pfam" id="PF00920">
    <property type="entry name" value="ILVD_EDD_N"/>
    <property type="match status" value="1"/>
</dbReference>
<keyword evidence="7 15" id="KW-0408">Iron</keyword>
<evidence type="ECO:0000256" key="4">
    <source>
        <dbReference type="ARBA" id="ARBA00022714"/>
    </source>
</evidence>
<protein>
    <recommendedName>
        <fullName evidence="14 15">Dihydroxy-acid dehydratase</fullName>
        <shortName evidence="15">DAD</shortName>
        <ecNumber evidence="14 15">4.2.1.9</ecNumber>
    </recommendedName>
</protein>
<evidence type="ECO:0000256" key="14">
    <source>
        <dbReference type="ARBA" id="ARBA00029490"/>
    </source>
</evidence>
<dbReference type="HAMAP" id="MF_00012">
    <property type="entry name" value="IlvD"/>
    <property type="match status" value="1"/>
</dbReference>
<dbReference type="GO" id="GO:0009097">
    <property type="term" value="P:isoleucine biosynthetic process"/>
    <property type="evidence" value="ECO:0007669"/>
    <property type="project" value="UniProtKB-UniRule"/>
</dbReference>
<dbReference type="NCBIfam" id="NF009103">
    <property type="entry name" value="PRK12448.1"/>
    <property type="match status" value="1"/>
</dbReference>
<gene>
    <name evidence="15 18" type="primary">ilvD</name>
    <name evidence="18" type="ORF">ICMP_036</name>
</gene>
<keyword evidence="19" id="KW-1185">Reference proteome</keyword>
<dbReference type="SUPFAM" id="SSF52016">
    <property type="entry name" value="LeuD/IlvD-like"/>
    <property type="match status" value="1"/>
</dbReference>
<dbReference type="InterPro" id="IPR000581">
    <property type="entry name" value="ILV_EDD_N"/>
</dbReference>
<evidence type="ECO:0000313" key="19">
    <source>
        <dbReference type="Proteomes" id="UP000061704"/>
    </source>
</evidence>
<evidence type="ECO:0000256" key="11">
    <source>
        <dbReference type="ARBA" id="ARBA00029304"/>
    </source>
</evidence>
<dbReference type="PROSITE" id="PS00886">
    <property type="entry name" value="ILVD_EDD_1"/>
    <property type="match status" value="1"/>
</dbReference>
<dbReference type="GO" id="GO:0005829">
    <property type="term" value="C:cytosol"/>
    <property type="evidence" value="ECO:0007669"/>
    <property type="project" value="TreeGrafter"/>
</dbReference>
<feature type="binding site" evidence="15">
    <location>
        <position position="491"/>
    </location>
    <ligand>
        <name>Mg(2+)</name>
        <dbReference type="ChEBI" id="CHEBI:18420"/>
    </ligand>
</feature>
<evidence type="ECO:0000256" key="7">
    <source>
        <dbReference type="ARBA" id="ARBA00023004"/>
    </source>
</evidence>
<sequence>MPKYRSATTIYGRNMAGARALWRATGMTEADFGKPIIAVVNSFTQFVPGHIHLRLLGKLVSKYIELSNGIAKEFNTIAIDDGIAMGHHGMLYSLPSRELIADSIEYMINAHCADAMVCISNCDKITPGMLIASLRLNIPVIFVSGGPMEAGKINFNNQTNKIDLTDAIMHSANPNTSATHSKKIEDLACPTCGSCSGMFTANSMNCLTEAIGLAFPGNGSLLATHIDRKELFINAGKQIVKLTKKYYENNDSSVLPRSIANKSAFKNAIILDIAMGGSTNTVLHLLAAAQEGNIDFSISDIDVLSRKVPHLCKIAPSTKKYYMEDLHRAGGVFGILGELDRAKLIDTSVLNILGITLSETLKSYDILVTQDECIKKMFLAAPAGIRTTQAFSQNVRWNKLDKDRQKGCIRSVDFAYSQDGGLAVLYGNLAKDGCIVKTAGVNKKILKFTGSAKVYESQEDAVQAILTGKVIEGDVVVIRYEGPKGGPGMQEMLYPTTYLKSVGLSDKCALVTDGRFSGGSAGLSIGHISPEAADRGIIALVKDGDIIEIDIPNRIINLVVLEHELNNRIQKEKKRGIFAYKPNKRKREVSLALRAYAAFTTSADKGAARNKNQLEG</sequence>
<dbReference type="GO" id="GO:0009099">
    <property type="term" value="P:L-valine biosynthetic process"/>
    <property type="evidence" value="ECO:0007669"/>
    <property type="project" value="UniProtKB-UniRule"/>
</dbReference>
<keyword evidence="8 15" id="KW-0411">Iron-sulfur</keyword>
<evidence type="ECO:0000256" key="10">
    <source>
        <dbReference type="ARBA" id="ARBA00023304"/>
    </source>
</evidence>
<evidence type="ECO:0000313" key="18">
    <source>
        <dbReference type="EMBL" id="BAH82902.1"/>
    </source>
</evidence>
<comment type="catalytic activity">
    <reaction evidence="11">
        <text>(2R)-2,3-dihydroxy-3-methylbutanoate = 3-methyl-2-oxobutanoate + H2O</text>
        <dbReference type="Rhea" id="RHEA:24809"/>
        <dbReference type="ChEBI" id="CHEBI:11851"/>
        <dbReference type="ChEBI" id="CHEBI:15377"/>
        <dbReference type="ChEBI" id="CHEBI:49072"/>
        <dbReference type="EC" id="4.2.1.9"/>
    </reaction>
    <physiologicalReaction direction="left-to-right" evidence="11">
        <dbReference type="Rhea" id="RHEA:24810"/>
    </physiologicalReaction>
</comment>
<feature type="modified residue" description="N6-carboxylysine" evidence="15">
    <location>
        <position position="124"/>
    </location>
</feature>
<comment type="cofactor">
    <cofactor evidence="1 15">
        <name>Mg(2+)</name>
        <dbReference type="ChEBI" id="CHEBI:18420"/>
    </cofactor>
</comment>
<dbReference type="InterPro" id="IPR056740">
    <property type="entry name" value="ILV_EDD_C"/>
</dbReference>
<feature type="active site" description="Proton acceptor" evidence="15">
    <location>
        <position position="517"/>
    </location>
</feature>
<comment type="cofactor">
    <cofactor evidence="15">
        <name>[2Fe-2S] cluster</name>
        <dbReference type="ChEBI" id="CHEBI:190135"/>
    </cofactor>
    <text evidence="15">Binds 1 [2Fe-2S] cluster per subunit. This cluster acts as a Lewis acid cofactor.</text>
</comment>
<evidence type="ECO:0000256" key="12">
    <source>
        <dbReference type="ARBA" id="ARBA00029436"/>
    </source>
</evidence>
<comment type="catalytic activity">
    <reaction evidence="15">
        <text>(2R,3R)-2,3-dihydroxy-3-methylpentanoate = (S)-3-methyl-2-oxopentanoate + H2O</text>
        <dbReference type="Rhea" id="RHEA:27694"/>
        <dbReference type="ChEBI" id="CHEBI:15377"/>
        <dbReference type="ChEBI" id="CHEBI:35146"/>
        <dbReference type="ChEBI" id="CHEBI:49258"/>
        <dbReference type="EC" id="4.2.1.9"/>
    </reaction>
</comment>
<keyword evidence="4 15" id="KW-0001">2Fe-2S</keyword>